<protein>
    <submittedName>
        <fullName evidence="2">AzlD domain-containing protein</fullName>
    </submittedName>
</protein>
<feature type="transmembrane region" description="Helical" evidence="1">
    <location>
        <begin position="86"/>
        <end position="108"/>
    </location>
</feature>
<dbReference type="InterPro" id="IPR008407">
    <property type="entry name" value="Brnchd-chn_aa_trnsp_AzlD"/>
</dbReference>
<dbReference type="EMBL" id="JAUQUB010000001">
    <property type="protein sequence ID" value="MDO7882083.1"/>
    <property type="molecule type" value="Genomic_DNA"/>
</dbReference>
<name>A0ABT9BNT5_9MICO</name>
<dbReference type="RefSeq" id="WP_305002467.1">
    <property type="nucleotide sequence ID" value="NZ_JAUQUB010000001.1"/>
</dbReference>
<keyword evidence="1" id="KW-0472">Membrane</keyword>
<dbReference type="Proteomes" id="UP001241072">
    <property type="component" value="Unassembled WGS sequence"/>
</dbReference>
<sequence>MLELVAVLVSGLVTFVTRVVFLLDRRLRPPKRVVRYLPLIGPAVLAAIAVPGILAPRGELTWAESVPALVAAVVSWLLWRWSRQTWVGLLGGLVSWWGMLALLALLGVSR</sequence>
<reference evidence="2 3" key="1">
    <citation type="submission" date="2023-07" db="EMBL/GenBank/DDBJ databases">
        <title>Protaetiibacter sp. nov WY-16 isolated from soil.</title>
        <authorList>
            <person name="Liu B."/>
            <person name="Wan Y."/>
        </authorList>
    </citation>
    <scope>NUCLEOTIDE SEQUENCE [LARGE SCALE GENOMIC DNA]</scope>
    <source>
        <strain evidence="2 3">WY-16</strain>
    </source>
</reference>
<keyword evidence="3" id="KW-1185">Reference proteome</keyword>
<organism evidence="2 3">
    <name type="scientific">Antiquaquibacter soli</name>
    <dbReference type="NCBI Taxonomy" id="3064523"/>
    <lineage>
        <taxon>Bacteria</taxon>
        <taxon>Bacillati</taxon>
        <taxon>Actinomycetota</taxon>
        <taxon>Actinomycetes</taxon>
        <taxon>Micrococcales</taxon>
        <taxon>Microbacteriaceae</taxon>
        <taxon>Antiquaquibacter</taxon>
    </lineage>
</organism>
<evidence type="ECO:0000313" key="3">
    <source>
        <dbReference type="Proteomes" id="UP001241072"/>
    </source>
</evidence>
<evidence type="ECO:0000313" key="2">
    <source>
        <dbReference type="EMBL" id="MDO7882083.1"/>
    </source>
</evidence>
<comment type="caution">
    <text evidence="2">The sequence shown here is derived from an EMBL/GenBank/DDBJ whole genome shotgun (WGS) entry which is preliminary data.</text>
</comment>
<gene>
    <name evidence="2" type="ORF">Q5716_07570</name>
</gene>
<feature type="transmembrane region" description="Helical" evidence="1">
    <location>
        <begin position="60"/>
        <end position="79"/>
    </location>
</feature>
<accession>A0ABT9BNT5</accession>
<keyword evidence="1" id="KW-0812">Transmembrane</keyword>
<feature type="transmembrane region" description="Helical" evidence="1">
    <location>
        <begin position="6"/>
        <end position="24"/>
    </location>
</feature>
<evidence type="ECO:0000256" key="1">
    <source>
        <dbReference type="SAM" id="Phobius"/>
    </source>
</evidence>
<proteinExistence type="predicted"/>
<feature type="transmembrane region" description="Helical" evidence="1">
    <location>
        <begin position="36"/>
        <end position="54"/>
    </location>
</feature>
<keyword evidence="1" id="KW-1133">Transmembrane helix</keyword>
<dbReference type="Pfam" id="PF05437">
    <property type="entry name" value="AzlD"/>
    <property type="match status" value="1"/>
</dbReference>